<protein>
    <recommendedName>
        <fullName evidence="5">Tektin</fullName>
    </recommendedName>
</protein>
<dbReference type="GO" id="GO:0070652">
    <property type="term" value="C:HAUS complex"/>
    <property type="evidence" value="ECO:0007669"/>
    <property type="project" value="InterPro"/>
</dbReference>
<comment type="caution">
    <text evidence="3">The sequence shown here is derived from an EMBL/GenBank/DDBJ whole genome shotgun (WGS) entry which is preliminary data.</text>
</comment>
<feature type="signal peptide" evidence="2">
    <location>
        <begin position="1"/>
        <end position="24"/>
    </location>
</feature>
<evidence type="ECO:0008006" key="5">
    <source>
        <dbReference type="Google" id="ProtNLM"/>
    </source>
</evidence>
<dbReference type="PANTHER" id="PTHR28588:SF1">
    <property type="entry name" value="HAUS AUGMIN-LIKE COMPLEX SUBUNIT 5"/>
    <property type="match status" value="1"/>
</dbReference>
<reference evidence="3 4" key="1">
    <citation type="submission" date="2019-01" db="EMBL/GenBank/DDBJ databases">
        <title>A draft genome assembly of the solar-powered sea slug Elysia chlorotica.</title>
        <authorList>
            <person name="Cai H."/>
            <person name="Li Q."/>
            <person name="Fang X."/>
            <person name="Li J."/>
            <person name="Curtis N.E."/>
            <person name="Altenburger A."/>
            <person name="Shibata T."/>
            <person name="Feng M."/>
            <person name="Maeda T."/>
            <person name="Schwartz J.A."/>
            <person name="Shigenobu S."/>
            <person name="Lundholm N."/>
            <person name="Nishiyama T."/>
            <person name="Yang H."/>
            <person name="Hasebe M."/>
            <person name="Li S."/>
            <person name="Pierce S.K."/>
            <person name="Wang J."/>
        </authorList>
    </citation>
    <scope>NUCLEOTIDE SEQUENCE [LARGE SCALE GENOMIC DNA]</scope>
    <source>
        <strain evidence="3">EC2010</strain>
        <tissue evidence="3">Whole organism of an adult</tissue>
    </source>
</reference>
<feature type="coiled-coil region" evidence="1">
    <location>
        <begin position="250"/>
        <end position="277"/>
    </location>
</feature>
<keyword evidence="1" id="KW-0175">Coiled coil</keyword>
<gene>
    <name evidence="3" type="ORF">EGW08_014241</name>
</gene>
<dbReference type="EMBL" id="RQTK01000539">
    <property type="protein sequence ID" value="RUS77980.1"/>
    <property type="molecule type" value="Genomic_DNA"/>
</dbReference>
<evidence type="ECO:0000313" key="3">
    <source>
        <dbReference type="EMBL" id="RUS77980.1"/>
    </source>
</evidence>
<evidence type="ECO:0000313" key="4">
    <source>
        <dbReference type="Proteomes" id="UP000271974"/>
    </source>
</evidence>
<dbReference type="InterPro" id="IPR029131">
    <property type="entry name" value="HAUS5"/>
</dbReference>
<dbReference type="PANTHER" id="PTHR28588">
    <property type="entry name" value="HAUS AUGMIN-LIKE COMPLEX SUBUNIT 5"/>
    <property type="match status" value="1"/>
</dbReference>
<sequence>MAQGKLVHTIIRTCLLQVVQGTAAATQARYEEYTSRIDSCVQAIKHKKENCEETFVCDAGPEGDVGLDTESCHMVKQACEHIGDLIHCSLETEAKSAQLEMRKSDAIDKVESAVAVYSSQALLRALSMNAHQAAAALRQKTSTLDISKDAQEISFSYTPREGLHDLSSPPSTADTVKRLLQTSCEQHVLRWFKEQEHRNDEWKLSSRHTETMAQIDKLLVRVIGDHPAHLESAKSFVLAQIGRAEEQAVAPCLRRELVQLSERVAEAQSNRDELQCKYARIQDFQALVSRKQASISQLAKLNAAAPERLQSHRQQVSALP</sequence>
<dbReference type="GO" id="GO:0007098">
    <property type="term" value="P:centrosome cycle"/>
    <property type="evidence" value="ECO:0007669"/>
    <property type="project" value="TreeGrafter"/>
</dbReference>
<dbReference type="OrthoDB" id="2019614at2759"/>
<keyword evidence="4" id="KW-1185">Reference proteome</keyword>
<dbReference type="Proteomes" id="UP000271974">
    <property type="component" value="Unassembled WGS sequence"/>
</dbReference>
<dbReference type="STRING" id="188477.A0A433T8Z4"/>
<organism evidence="3 4">
    <name type="scientific">Elysia chlorotica</name>
    <name type="common">Eastern emerald elysia</name>
    <name type="synonym">Sea slug</name>
    <dbReference type="NCBI Taxonomy" id="188477"/>
    <lineage>
        <taxon>Eukaryota</taxon>
        <taxon>Metazoa</taxon>
        <taxon>Spiralia</taxon>
        <taxon>Lophotrochozoa</taxon>
        <taxon>Mollusca</taxon>
        <taxon>Gastropoda</taxon>
        <taxon>Heterobranchia</taxon>
        <taxon>Euthyneura</taxon>
        <taxon>Panpulmonata</taxon>
        <taxon>Sacoglossa</taxon>
        <taxon>Placobranchoidea</taxon>
        <taxon>Plakobranchidae</taxon>
        <taxon>Elysia</taxon>
    </lineage>
</organism>
<accession>A0A433T8Z4</accession>
<evidence type="ECO:0000256" key="1">
    <source>
        <dbReference type="SAM" id="Coils"/>
    </source>
</evidence>
<name>A0A433T8Z4_ELYCH</name>
<dbReference type="Pfam" id="PF14817">
    <property type="entry name" value="HAUS5"/>
    <property type="match status" value="1"/>
</dbReference>
<keyword evidence="2" id="KW-0732">Signal</keyword>
<proteinExistence type="predicted"/>
<feature type="chain" id="PRO_5019534510" description="Tektin" evidence="2">
    <location>
        <begin position="25"/>
        <end position="320"/>
    </location>
</feature>
<dbReference type="GO" id="GO:0005813">
    <property type="term" value="C:centrosome"/>
    <property type="evidence" value="ECO:0007669"/>
    <property type="project" value="TreeGrafter"/>
</dbReference>
<dbReference type="GO" id="GO:0051225">
    <property type="term" value="P:spindle assembly"/>
    <property type="evidence" value="ECO:0007669"/>
    <property type="project" value="InterPro"/>
</dbReference>
<dbReference type="AlphaFoldDB" id="A0A433T8Z4"/>
<evidence type="ECO:0000256" key="2">
    <source>
        <dbReference type="SAM" id="SignalP"/>
    </source>
</evidence>